<dbReference type="Proteomes" id="UP000025947">
    <property type="component" value="Unassembled WGS sequence"/>
</dbReference>
<evidence type="ECO:0000313" key="3">
    <source>
        <dbReference type="EMBL" id="KBZ60455.1"/>
    </source>
</evidence>
<dbReference type="PANTHER" id="PTHR34075:SF5">
    <property type="entry name" value="BLR3430 PROTEIN"/>
    <property type="match status" value="1"/>
</dbReference>
<dbReference type="PATRIC" id="fig|1324261.3.peg.3439"/>
<dbReference type="Pfam" id="PF01796">
    <property type="entry name" value="OB_ChsH2_C"/>
    <property type="match status" value="1"/>
</dbReference>
<evidence type="ECO:0008006" key="5">
    <source>
        <dbReference type="Google" id="ProtNLM"/>
    </source>
</evidence>
<dbReference type="InterPro" id="IPR022002">
    <property type="entry name" value="ChsH2_Znr"/>
</dbReference>
<dbReference type="RefSeq" id="WP_011560597.1">
    <property type="nucleotide sequence ID" value="NZ_KK328284.1"/>
</dbReference>
<evidence type="ECO:0000313" key="4">
    <source>
        <dbReference type="Proteomes" id="UP000025947"/>
    </source>
</evidence>
<comment type="caution">
    <text evidence="3">The sequence shown here is derived from an EMBL/GenBank/DDBJ whole genome shotgun (WGS) entry which is preliminary data.</text>
</comment>
<gene>
    <name evidence="3" type="ORF">K875_03399</name>
</gene>
<dbReference type="EMBL" id="JLXW01000010">
    <property type="protein sequence ID" value="KBZ60455.1"/>
    <property type="molecule type" value="Genomic_DNA"/>
</dbReference>
<dbReference type="SUPFAM" id="SSF50249">
    <property type="entry name" value="Nucleic acid-binding proteins"/>
    <property type="match status" value="1"/>
</dbReference>
<protein>
    <recommendedName>
        <fullName evidence="5">DUF35 domain-containing protein</fullName>
    </recommendedName>
</protein>
<dbReference type="InterPro" id="IPR002878">
    <property type="entry name" value="ChsH2_C"/>
</dbReference>
<evidence type="ECO:0000259" key="2">
    <source>
        <dbReference type="Pfam" id="PF12172"/>
    </source>
</evidence>
<dbReference type="Pfam" id="PF12172">
    <property type="entry name" value="zf-ChsH2"/>
    <property type="match status" value="1"/>
</dbReference>
<dbReference type="AlphaFoldDB" id="A0A051TUK2"/>
<accession>A0A051TUK2</accession>
<evidence type="ECO:0000259" key="1">
    <source>
        <dbReference type="Pfam" id="PF01796"/>
    </source>
</evidence>
<reference evidence="3 4" key="1">
    <citation type="submission" date="2014-04" db="EMBL/GenBank/DDBJ databases">
        <title>The Genome Sequence of Mycobacterium tuberculosis TKK-01-0051.</title>
        <authorList>
            <consortium name="The Broad Institute Genomics Platform"/>
            <consortium name="The Broad Institute Genome Sequencing Center for Infectious Disease"/>
            <person name="Earl A.M."/>
            <person name="Cohen K."/>
            <person name="Pym A."/>
            <person name="Bishai W."/>
            <person name="Maharaj K."/>
            <person name="Desjardins C."/>
            <person name="Abeel T."/>
            <person name="Young S."/>
            <person name="Zeng Q."/>
            <person name="Gargeya S."/>
            <person name="Abouelleil A."/>
            <person name="Alvarado L."/>
            <person name="Chapman S.B."/>
            <person name="Gainer-Dewar J."/>
            <person name="Goldberg J."/>
            <person name="Griggs A."/>
            <person name="Gujja S."/>
            <person name="Hansen M."/>
            <person name="Howarth C."/>
            <person name="Imamovic A."/>
            <person name="Larimer J."/>
            <person name="Murphy C."/>
            <person name="Naylor J."/>
            <person name="Pearson M."/>
            <person name="Poon T.W."/>
            <person name="Priest M."/>
            <person name="Roberts A."/>
            <person name="Saif S."/>
            <person name="Shea T."/>
            <person name="Sykes S."/>
            <person name="Wortman J."/>
            <person name="Nusbaum C."/>
            <person name="Birren B."/>
        </authorList>
    </citation>
    <scope>NUCLEOTIDE SEQUENCE [LARGE SCALE GENOMIC DNA]</scope>
    <source>
        <strain evidence="3 4">TKK-01-0051</strain>
    </source>
</reference>
<sequence length="145" mass="15772">MTAASSSLDGLHDPEALPPLTDVNRPYFAAAARGVLVFQRCANDHPFLYPRLVCPVCHDGELAWETAAGTGEIVSFAPVYRPPWDSFPRSEPYVVVLVRLDEGPQLLASLEGVAPDEVAIGARVRAVFERVNEDLGLVRFRLAAS</sequence>
<proteinExistence type="predicted"/>
<dbReference type="PANTHER" id="PTHR34075">
    <property type="entry name" value="BLR3430 PROTEIN"/>
    <property type="match status" value="1"/>
</dbReference>
<dbReference type="InterPro" id="IPR012340">
    <property type="entry name" value="NA-bd_OB-fold"/>
</dbReference>
<dbReference type="GeneID" id="45764402"/>
<feature type="domain" description="ChsH2 rubredoxin-like zinc ribbon" evidence="2">
    <location>
        <begin position="28"/>
        <end position="62"/>
    </location>
</feature>
<organism evidence="3 4">
    <name type="scientific">Mycobacterium [tuberculosis] TKK-01-0051</name>
    <dbReference type="NCBI Taxonomy" id="1324261"/>
    <lineage>
        <taxon>Bacteria</taxon>
        <taxon>Bacillati</taxon>
        <taxon>Actinomycetota</taxon>
        <taxon>Actinomycetes</taxon>
        <taxon>Mycobacteriales</taxon>
        <taxon>Mycobacteriaceae</taxon>
        <taxon>Mycobacterium</taxon>
        <taxon>Mycobacterium avium complex (MAC)</taxon>
    </lineage>
</organism>
<name>A0A051TUK2_9MYCO</name>
<dbReference type="HOGENOM" id="CLU_119412_1_2_11"/>
<feature type="domain" description="ChsH2 C-terminal OB-fold" evidence="1">
    <location>
        <begin position="64"/>
        <end position="129"/>
    </location>
</feature>
<keyword evidence="4" id="KW-1185">Reference proteome</keyword>
<dbReference type="InterPro" id="IPR052513">
    <property type="entry name" value="Thioester_dehydratase-like"/>
</dbReference>